<proteinExistence type="inferred from homology"/>
<dbReference type="SFLD" id="SFLDG01384">
    <property type="entry name" value="thioether_bond_formation_requi"/>
    <property type="match status" value="1"/>
</dbReference>
<dbReference type="Proteomes" id="UP000095673">
    <property type="component" value="Unassembled WGS sequence"/>
</dbReference>
<feature type="domain" description="Radical SAM core" evidence="6">
    <location>
        <begin position="84"/>
        <end position="320"/>
    </location>
</feature>
<dbReference type="Pfam" id="PF04055">
    <property type="entry name" value="Radical_SAM"/>
    <property type="match status" value="1"/>
</dbReference>
<dbReference type="InterPro" id="IPR007197">
    <property type="entry name" value="rSAM"/>
</dbReference>
<dbReference type="RefSeq" id="WP_055195774.1">
    <property type="nucleotide sequence ID" value="NZ_CP143947.1"/>
</dbReference>
<name>A0A173T033_9FIRM</name>
<dbReference type="CDD" id="cd01335">
    <property type="entry name" value="Radical_SAM"/>
    <property type="match status" value="1"/>
</dbReference>
<protein>
    <submittedName>
        <fullName evidence="7">Anaerobic sulfatase-maturating enzyme homolog YdeM</fullName>
    </submittedName>
</protein>
<dbReference type="EMBL" id="CYXM01000005">
    <property type="protein sequence ID" value="CUM95616.1"/>
    <property type="molecule type" value="Genomic_DNA"/>
</dbReference>
<accession>A0A173T033</accession>
<evidence type="ECO:0000256" key="4">
    <source>
        <dbReference type="ARBA" id="ARBA00023014"/>
    </source>
</evidence>
<dbReference type="SFLD" id="SFLDG01067">
    <property type="entry name" value="SPASM/twitch_domain_containing"/>
    <property type="match status" value="1"/>
</dbReference>
<dbReference type="NCBIfam" id="TIGR04068">
    <property type="entry name" value="rSAM_ocin_clost"/>
    <property type="match status" value="1"/>
</dbReference>
<dbReference type="GO" id="GO:0046872">
    <property type="term" value="F:metal ion binding"/>
    <property type="evidence" value="ECO:0007669"/>
    <property type="project" value="UniProtKB-KW"/>
</dbReference>
<evidence type="ECO:0000256" key="2">
    <source>
        <dbReference type="ARBA" id="ARBA00022723"/>
    </source>
</evidence>
<dbReference type="InterPro" id="IPR013785">
    <property type="entry name" value="Aldolase_TIM"/>
</dbReference>
<dbReference type="SUPFAM" id="SSF102114">
    <property type="entry name" value="Radical SAM enzymes"/>
    <property type="match status" value="1"/>
</dbReference>
<evidence type="ECO:0000313" key="8">
    <source>
        <dbReference type="Proteomes" id="UP000095673"/>
    </source>
</evidence>
<dbReference type="SFLD" id="SFLDG01386">
    <property type="entry name" value="main_SPASM_domain-containing"/>
    <property type="match status" value="1"/>
</dbReference>
<dbReference type="InterPro" id="IPR024001">
    <property type="entry name" value="Cys-rich_pep_rSAM_mat_CcpM"/>
</dbReference>
<evidence type="ECO:0000256" key="3">
    <source>
        <dbReference type="ARBA" id="ARBA00023004"/>
    </source>
</evidence>
<keyword evidence="1" id="KW-0949">S-adenosyl-L-methionine</keyword>
<dbReference type="GO" id="GO:0016491">
    <property type="term" value="F:oxidoreductase activity"/>
    <property type="evidence" value="ECO:0007669"/>
    <property type="project" value="InterPro"/>
</dbReference>
<dbReference type="InterPro" id="IPR058240">
    <property type="entry name" value="rSAM_sf"/>
</dbReference>
<gene>
    <name evidence="7" type="primary">ydeM_1</name>
    <name evidence="7" type="ORF">ERS852580_01311</name>
</gene>
<keyword evidence="3" id="KW-0408">Iron</keyword>
<dbReference type="GO" id="GO:0051536">
    <property type="term" value="F:iron-sulfur cluster binding"/>
    <property type="evidence" value="ECO:0007669"/>
    <property type="project" value="UniProtKB-KW"/>
</dbReference>
<dbReference type="Gene3D" id="3.20.20.70">
    <property type="entry name" value="Aldolase class I"/>
    <property type="match status" value="1"/>
</dbReference>
<dbReference type="AlphaFoldDB" id="A0A173T033"/>
<evidence type="ECO:0000256" key="5">
    <source>
        <dbReference type="ARBA" id="ARBA00023601"/>
    </source>
</evidence>
<dbReference type="PANTHER" id="PTHR43273:SF3">
    <property type="entry name" value="ANAEROBIC SULFATASE-MATURATING ENZYME HOMOLOG ASLB-RELATED"/>
    <property type="match status" value="1"/>
</dbReference>
<reference evidence="7 8" key="1">
    <citation type="submission" date="2015-09" db="EMBL/GenBank/DDBJ databases">
        <authorList>
            <consortium name="Pathogen Informatics"/>
        </authorList>
    </citation>
    <scope>NUCLEOTIDE SEQUENCE [LARGE SCALE GENOMIC DNA]</scope>
    <source>
        <strain evidence="7 8">2789STDY5834968</strain>
    </source>
</reference>
<sequence>MSVPYIHTFYTPKGYYFYDFNTNAIVRINKSVYDFLNEWEKNKDCPNSQSECGNIIDELKRAGFLSERHWTKIEHPATKMLDRYLHSSVESITLQVTQQCNLKCNYCPYSGSYYNREHSNRHMSFETAKQAIDFYIAHSFDIPVAHIGFYGGEPLIEYDLIRKIVEYCREKCFGKKIMYFMTTNATLLTEEVIDFLMENEFNLSISLDGPRNYHDRNRHRIDDSGSFDIVMQNIERLYKRYPEKKDNVQFNCVLDPTSDIKCINDFFMNEDMLKEYRVLFNSLSREGIKDNDKFVPNKDYLEQFEYELFKMFYSKSEKIEGIDVSKVVESYYLQIKTVYAQRKMSSFVEDFSHPGGPCIPGTHKLFVNVKGDFYPCEKVCECSADTIIGNIDKGFDLDKAETLLNVGKLTEEQCRDCWCAKYCYICTAHLDQGDGLSRELKQKHCAGVRKSIENDFKDYCLLHEMSGLDDDVIYLN</sequence>
<dbReference type="OrthoDB" id="9763993at2"/>
<keyword evidence="4" id="KW-0411">Iron-sulfur</keyword>
<dbReference type="PANTHER" id="PTHR43273">
    <property type="entry name" value="ANAEROBIC SULFATASE-MATURATING ENZYME HOMOLOG ASLB-RELATED"/>
    <property type="match status" value="1"/>
</dbReference>
<evidence type="ECO:0000313" key="7">
    <source>
        <dbReference type="EMBL" id="CUM95616.1"/>
    </source>
</evidence>
<comment type="similarity">
    <text evidence="5">Belongs to the radical SAM superfamily. Anaerobic sulfatase-maturating enzyme family.</text>
</comment>
<keyword evidence="2" id="KW-0479">Metal-binding</keyword>
<dbReference type="InterPro" id="IPR023867">
    <property type="entry name" value="Sulphatase_maturase_rSAM"/>
</dbReference>
<organism evidence="7 8">
    <name type="scientific">Agathobacter rectalis</name>
    <dbReference type="NCBI Taxonomy" id="39491"/>
    <lineage>
        <taxon>Bacteria</taxon>
        <taxon>Bacillati</taxon>
        <taxon>Bacillota</taxon>
        <taxon>Clostridia</taxon>
        <taxon>Lachnospirales</taxon>
        <taxon>Lachnospiraceae</taxon>
        <taxon>Agathobacter</taxon>
    </lineage>
</organism>
<dbReference type="SFLD" id="SFLDS00029">
    <property type="entry name" value="Radical_SAM"/>
    <property type="match status" value="1"/>
</dbReference>
<evidence type="ECO:0000259" key="6">
    <source>
        <dbReference type="PROSITE" id="PS51918"/>
    </source>
</evidence>
<evidence type="ECO:0000256" key="1">
    <source>
        <dbReference type="ARBA" id="ARBA00022691"/>
    </source>
</evidence>
<dbReference type="PROSITE" id="PS51918">
    <property type="entry name" value="RADICAL_SAM"/>
    <property type="match status" value="1"/>
</dbReference>